<accession>A0A5R9GHQ7</accession>
<dbReference type="OrthoDB" id="2661955at2"/>
<dbReference type="AlphaFoldDB" id="A0A5R9GHQ7"/>
<comment type="caution">
    <text evidence="2">The sequence shown here is derived from an EMBL/GenBank/DDBJ whole genome shotgun (WGS) entry which is preliminary data.</text>
</comment>
<dbReference type="RefSeq" id="WP_138191710.1">
    <property type="nucleotide sequence ID" value="NZ_VCIW01000001.1"/>
</dbReference>
<feature type="signal peptide" evidence="1">
    <location>
        <begin position="1"/>
        <end position="22"/>
    </location>
</feature>
<dbReference type="EMBL" id="VCIW01000001">
    <property type="protein sequence ID" value="TLS54016.1"/>
    <property type="molecule type" value="Genomic_DNA"/>
</dbReference>
<dbReference type="Proteomes" id="UP000309676">
    <property type="component" value="Unassembled WGS sequence"/>
</dbReference>
<dbReference type="PROSITE" id="PS51257">
    <property type="entry name" value="PROKAR_LIPOPROTEIN"/>
    <property type="match status" value="1"/>
</dbReference>
<protein>
    <recommendedName>
        <fullName evidence="4">VCBS repeat-containing protein</fullName>
    </recommendedName>
</protein>
<organism evidence="2 3">
    <name type="scientific">Paenibacillus antri</name>
    <dbReference type="NCBI Taxonomy" id="2582848"/>
    <lineage>
        <taxon>Bacteria</taxon>
        <taxon>Bacillati</taxon>
        <taxon>Bacillota</taxon>
        <taxon>Bacilli</taxon>
        <taxon>Bacillales</taxon>
        <taxon>Paenibacillaceae</taxon>
        <taxon>Paenibacillus</taxon>
    </lineage>
</organism>
<evidence type="ECO:0000256" key="1">
    <source>
        <dbReference type="SAM" id="SignalP"/>
    </source>
</evidence>
<evidence type="ECO:0000313" key="2">
    <source>
        <dbReference type="EMBL" id="TLS54016.1"/>
    </source>
</evidence>
<feature type="chain" id="PRO_5039055970" description="VCBS repeat-containing protein" evidence="1">
    <location>
        <begin position="23"/>
        <end position="247"/>
    </location>
</feature>
<gene>
    <name evidence="2" type="ORF">FE782_01305</name>
</gene>
<reference evidence="2 3" key="1">
    <citation type="submission" date="2019-05" db="EMBL/GenBank/DDBJ databases">
        <authorList>
            <person name="Narsing Rao M.P."/>
            <person name="Li W.J."/>
        </authorList>
    </citation>
    <scope>NUCLEOTIDE SEQUENCE [LARGE SCALE GENOMIC DNA]</scope>
    <source>
        <strain evidence="2 3">SYSU_K30003</strain>
    </source>
</reference>
<sequence length="247" mass="26426">MRPCIVRALSTAGLLLTLAACAEREAPPAEAAPVPLTFRSIESTDIGLPAPRPGEWEETILERPIEGGTAYVYAIADDSEHLYGAIAFDGEELARGVGPVGGPQPAYDAELLSIAEISFGGKRVIRFKGVYGANAPVAVYADAEKEEADTVLLRVDTGNAMEVDLDGDGTEEVVSEHGLPSQAYVYRWEGGRFEYADVNEALDADSVRYVAGAGVFEAYSISTETTTDYRYAPQGLTLVEAEGEKNR</sequence>
<keyword evidence="1" id="KW-0732">Signal</keyword>
<keyword evidence="3" id="KW-1185">Reference proteome</keyword>
<name>A0A5R9GHQ7_9BACL</name>
<proteinExistence type="predicted"/>
<evidence type="ECO:0000313" key="3">
    <source>
        <dbReference type="Proteomes" id="UP000309676"/>
    </source>
</evidence>
<evidence type="ECO:0008006" key="4">
    <source>
        <dbReference type="Google" id="ProtNLM"/>
    </source>
</evidence>